<dbReference type="PROSITE" id="PS50157">
    <property type="entry name" value="ZINC_FINGER_C2H2_2"/>
    <property type="match status" value="1"/>
</dbReference>
<evidence type="ECO:0000256" key="4">
    <source>
        <dbReference type="ARBA" id="ARBA00022833"/>
    </source>
</evidence>
<dbReference type="CDD" id="cd21585">
    <property type="entry name" value="KLF7_N"/>
    <property type="match status" value="1"/>
</dbReference>
<dbReference type="FunFam" id="3.30.160.60:FF:000021">
    <property type="entry name" value="Basic krueppel-like factor 3"/>
    <property type="match status" value="1"/>
</dbReference>
<dbReference type="OrthoDB" id="4748970at2759"/>
<keyword evidence="1" id="KW-0479">Metal-binding</keyword>
<dbReference type="GO" id="GO:0008270">
    <property type="term" value="F:zinc ion binding"/>
    <property type="evidence" value="ECO:0007669"/>
    <property type="project" value="UniProtKB-KW"/>
</dbReference>
<dbReference type="InterPro" id="IPR013087">
    <property type="entry name" value="Znf_C2H2_type"/>
</dbReference>
<reference evidence="8" key="1">
    <citation type="submission" date="2020-10" db="EMBL/GenBank/DDBJ databases">
        <title>Feather gene expression reveals the developmental basis of iridescence in African starlings.</title>
        <authorList>
            <person name="Rubenstein D.R."/>
        </authorList>
    </citation>
    <scope>NUCLEOTIDE SEQUENCE</scope>
    <source>
        <strain evidence="8">SS15</strain>
        <tissue evidence="8">Liver</tissue>
    </source>
</reference>
<dbReference type="Gene3D" id="3.30.160.60">
    <property type="entry name" value="Classic Zinc Finger"/>
    <property type="match status" value="1"/>
</dbReference>
<keyword evidence="4" id="KW-0862">Zinc</keyword>
<feature type="compositionally biased region" description="Polar residues" evidence="6">
    <location>
        <begin position="179"/>
        <end position="196"/>
    </location>
</feature>
<dbReference type="SUPFAM" id="SSF57667">
    <property type="entry name" value="beta-beta-alpha zinc fingers"/>
    <property type="match status" value="1"/>
</dbReference>
<dbReference type="PANTHER" id="PTHR23235">
    <property type="entry name" value="KRUEPPEL-LIKE TRANSCRIPTION FACTOR"/>
    <property type="match status" value="1"/>
</dbReference>
<evidence type="ECO:0000259" key="7">
    <source>
        <dbReference type="PROSITE" id="PS50157"/>
    </source>
</evidence>
<gene>
    <name evidence="9" type="ORF">IHE44_0014343</name>
    <name evidence="8" type="ORF">IHE44_001767</name>
</gene>
<feature type="region of interest" description="Disordered" evidence="6">
    <location>
        <begin position="179"/>
        <end position="201"/>
    </location>
</feature>
<evidence type="ECO:0000313" key="9">
    <source>
        <dbReference type="EMBL" id="KAI1237088.1"/>
    </source>
</evidence>
<dbReference type="AlphaFoldDB" id="A0A835NZY3"/>
<dbReference type="EMBL" id="JADDUC010000013">
    <property type="protein sequence ID" value="KAG0128813.1"/>
    <property type="molecule type" value="Genomic_DNA"/>
</dbReference>
<evidence type="ECO:0000256" key="3">
    <source>
        <dbReference type="ARBA" id="ARBA00022771"/>
    </source>
</evidence>
<evidence type="ECO:0000256" key="5">
    <source>
        <dbReference type="PROSITE-ProRule" id="PRU00042"/>
    </source>
</evidence>
<sequence>MDELQLVHDTGYFSALPSLEENWQQTCLELERYLQTEPRKISETFGEDLDCFLHASSAPDAEDDIQRLDPILLPVETSTCDKSASMDIILSRDKLLSETCLSSQSTSSSTEGYTAVNQAQLNAVTSLTPPSSPELSRHLVKTPQTLSAVDGTVTLKLVAKKTSLSSVKVGVATATAGTIKSGQSDSEQGGTGTEASPENKKRVHRCQFNGCRKVYTKSSHLKAHQRTHTGTYVRSLTSARGKGASGVLHGATSSRGITESTRVQSPLNATIVTGNAAPNVMFKKPVDFGDWHGAASSQRQETWLPAERPLLSHCLIPVPWRDPLLGPCPLCLSGQPGWQMGSSS</sequence>
<evidence type="ECO:0000313" key="10">
    <source>
        <dbReference type="Proteomes" id="UP000618051"/>
    </source>
</evidence>
<dbReference type="PANTHER" id="PTHR23235:SF166">
    <property type="entry name" value="DENDRITIC ARBOR REDUCTION PROTEIN 1"/>
    <property type="match status" value="1"/>
</dbReference>
<feature type="domain" description="C2H2-type" evidence="7">
    <location>
        <begin position="204"/>
        <end position="233"/>
    </location>
</feature>
<dbReference type="GO" id="GO:0000978">
    <property type="term" value="F:RNA polymerase II cis-regulatory region sequence-specific DNA binding"/>
    <property type="evidence" value="ECO:0007669"/>
    <property type="project" value="TreeGrafter"/>
</dbReference>
<name>A0A835NZY3_9PASS</name>
<keyword evidence="3 5" id="KW-0863">Zinc-finger</keyword>
<dbReference type="EMBL" id="JADDUC020000008">
    <property type="protein sequence ID" value="KAI1237088.1"/>
    <property type="molecule type" value="Genomic_DNA"/>
</dbReference>
<evidence type="ECO:0000313" key="8">
    <source>
        <dbReference type="EMBL" id="KAG0128813.1"/>
    </source>
</evidence>
<comment type="caution">
    <text evidence="8">The sequence shown here is derived from an EMBL/GenBank/DDBJ whole genome shotgun (WGS) entry which is preliminary data.</text>
</comment>
<dbReference type="InterPro" id="IPR036236">
    <property type="entry name" value="Znf_C2H2_sf"/>
</dbReference>
<protein>
    <recommendedName>
        <fullName evidence="7">C2H2-type domain-containing protein</fullName>
    </recommendedName>
</protein>
<accession>A0A835NZY3</accession>
<evidence type="ECO:0000256" key="1">
    <source>
        <dbReference type="ARBA" id="ARBA00022723"/>
    </source>
</evidence>
<evidence type="ECO:0000256" key="6">
    <source>
        <dbReference type="SAM" id="MobiDB-lite"/>
    </source>
</evidence>
<keyword evidence="2" id="KW-0677">Repeat</keyword>
<reference evidence="9 10" key="2">
    <citation type="journal article" date="2021" name="J. Hered.">
        <title>Feather Gene Expression Elucidates the Developmental Basis of Plumage Iridescence in African Starlings.</title>
        <authorList>
            <person name="Rubenstein D.R."/>
            <person name="Corvelo A."/>
            <person name="MacManes M.D."/>
            <person name="Maia R."/>
            <person name="Narzisi G."/>
            <person name="Rousaki A."/>
            <person name="Vandenabeele P."/>
            <person name="Shawkey M.D."/>
            <person name="Solomon J."/>
        </authorList>
    </citation>
    <scope>NUCLEOTIDE SEQUENCE [LARGE SCALE GENOMIC DNA]</scope>
    <source>
        <strain evidence="9">SS15</strain>
    </source>
</reference>
<proteinExistence type="predicted"/>
<dbReference type="PROSITE" id="PS00028">
    <property type="entry name" value="ZINC_FINGER_C2H2_1"/>
    <property type="match status" value="1"/>
</dbReference>
<evidence type="ECO:0000256" key="2">
    <source>
        <dbReference type="ARBA" id="ARBA00022737"/>
    </source>
</evidence>
<keyword evidence="10" id="KW-1185">Reference proteome</keyword>
<organism evidence="8">
    <name type="scientific">Lamprotornis superbus</name>
    <dbReference type="NCBI Taxonomy" id="245042"/>
    <lineage>
        <taxon>Eukaryota</taxon>
        <taxon>Metazoa</taxon>
        <taxon>Chordata</taxon>
        <taxon>Craniata</taxon>
        <taxon>Vertebrata</taxon>
        <taxon>Euteleostomi</taxon>
        <taxon>Archelosauria</taxon>
        <taxon>Archosauria</taxon>
        <taxon>Dinosauria</taxon>
        <taxon>Saurischia</taxon>
        <taxon>Theropoda</taxon>
        <taxon>Coelurosauria</taxon>
        <taxon>Aves</taxon>
        <taxon>Neognathae</taxon>
        <taxon>Neoaves</taxon>
        <taxon>Telluraves</taxon>
        <taxon>Australaves</taxon>
        <taxon>Passeriformes</taxon>
        <taxon>Sturnidae</taxon>
        <taxon>Lamprotornis</taxon>
    </lineage>
</organism>
<dbReference type="Proteomes" id="UP000618051">
    <property type="component" value="Unassembled WGS sequence"/>
</dbReference>
<dbReference type="GO" id="GO:0000981">
    <property type="term" value="F:DNA-binding transcription factor activity, RNA polymerase II-specific"/>
    <property type="evidence" value="ECO:0007669"/>
    <property type="project" value="TreeGrafter"/>
</dbReference>
<reference evidence="9" key="3">
    <citation type="submission" date="2022-01" db="EMBL/GenBank/DDBJ databases">
        <authorList>
            <person name="Rubenstein D.R."/>
        </authorList>
    </citation>
    <scope>NUCLEOTIDE SEQUENCE</scope>
    <source>
        <strain evidence="9">SS15</strain>
        <tissue evidence="9">Liver</tissue>
    </source>
</reference>